<name>A0A1R3K647_9ROSI</name>
<keyword evidence="4" id="KW-1185">Reference proteome</keyword>
<dbReference type="Proteomes" id="UP000187203">
    <property type="component" value="Unassembled WGS sequence"/>
</dbReference>
<evidence type="ECO:0000256" key="2">
    <source>
        <dbReference type="ARBA" id="ARBA00022676"/>
    </source>
</evidence>
<comment type="similarity">
    <text evidence="1">Belongs to the UDP-glycosyltransferase family.</text>
</comment>
<dbReference type="EMBL" id="AWUE01014613">
    <property type="protein sequence ID" value="OMP02577.1"/>
    <property type="molecule type" value="Genomic_DNA"/>
</dbReference>
<proteinExistence type="inferred from homology"/>
<dbReference type="STRING" id="93759.A0A1R3K647"/>
<evidence type="ECO:0000313" key="3">
    <source>
        <dbReference type="EMBL" id="OMP02577.1"/>
    </source>
</evidence>
<organism evidence="3 4">
    <name type="scientific">Corchorus olitorius</name>
    <dbReference type="NCBI Taxonomy" id="93759"/>
    <lineage>
        <taxon>Eukaryota</taxon>
        <taxon>Viridiplantae</taxon>
        <taxon>Streptophyta</taxon>
        <taxon>Embryophyta</taxon>
        <taxon>Tracheophyta</taxon>
        <taxon>Spermatophyta</taxon>
        <taxon>Magnoliopsida</taxon>
        <taxon>eudicotyledons</taxon>
        <taxon>Gunneridae</taxon>
        <taxon>Pentapetalae</taxon>
        <taxon>rosids</taxon>
        <taxon>malvids</taxon>
        <taxon>Malvales</taxon>
        <taxon>Malvaceae</taxon>
        <taxon>Grewioideae</taxon>
        <taxon>Apeibeae</taxon>
        <taxon>Corchorus</taxon>
    </lineage>
</organism>
<dbReference type="PANTHER" id="PTHR11926:SF1546">
    <property type="entry name" value="GLYCOSYLTRANSFERASE"/>
    <property type="match status" value="1"/>
</dbReference>
<dbReference type="SUPFAM" id="SSF53756">
    <property type="entry name" value="UDP-Glycosyltransferase/glycogen phosphorylase"/>
    <property type="match status" value="1"/>
</dbReference>
<gene>
    <name evidence="3" type="ORF">COLO4_10990</name>
</gene>
<comment type="caution">
    <text evidence="3">The sequence shown here is derived from an EMBL/GenBank/DDBJ whole genome shotgun (WGS) entry which is preliminary data.</text>
</comment>
<keyword evidence="2" id="KW-0328">Glycosyltransferase</keyword>
<evidence type="ECO:0000256" key="1">
    <source>
        <dbReference type="ARBA" id="ARBA00009995"/>
    </source>
</evidence>
<accession>A0A1R3K647</accession>
<keyword evidence="2" id="KW-0808">Transferase</keyword>
<evidence type="ECO:0000313" key="4">
    <source>
        <dbReference type="Proteomes" id="UP000187203"/>
    </source>
</evidence>
<dbReference type="GO" id="GO:0080044">
    <property type="term" value="F:quercetin 7-O-glucosyltransferase activity"/>
    <property type="evidence" value="ECO:0007669"/>
    <property type="project" value="TreeGrafter"/>
</dbReference>
<dbReference type="PANTHER" id="PTHR11926">
    <property type="entry name" value="GLUCOSYL/GLUCURONOSYL TRANSFERASES"/>
    <property type="match status" value="1"/>
</dbReference>
<dbReference type="Gene3D" id="3.40.50.2000">
    <property type="entry name" value="Glycogen Phosphorylase B"/>
    <property type="match status" value="3"/>
</dbReference>
<sequence>MAQLQVLLVTFPAQGHINPSLQFAKKLIGYGVHVTFMTAAAALNRMNKTSTVDGLSYASFSDGYDEGFKRGTVEPDHYMVEVKRCGSQSLRDFIAKSINQGTKFNCVVYCTLLPWVALVAREFQIPATFFWNQPASVLNVYYHSFKKGFEKVIKNGIEDSSVLMEFPGMPLLCRNDLPWFFINPNPFTMALPTFKEHFEVLDQEKTNPTVLVNSIDELEAEAMKAFENYNLVGIGPLIKNPSETSLGGVRVTKNEEGLVEGCEIKRCLELVMGGGERGEEIRKNAEKWKELTKEAAKENGSSDKNLKAFVDELSR</sequence>
<dbReference type="AlphaFoldDB" id="A0A1R3K647"/>
<dbReference type="GO" id="GO:0080043">
    <property type="term" value="F:quercetin 3-O-glucosyltransferase activity"/>
    <property type="evidence" value="ECO:0007669"/>
    <property type="project" value="TreeGrafter"/>
</dbReference>
<dbReference type="OrthoDB" id="5835829at2759"/>
<reference evidence="4" key="1">
    <citation type="submission" date="2013-09" db="EMBL/GenBank/DDBJ databases">
        <title>Corchorus olitorius genome sequencing.</title>
        <authorList>
            <person name="Alam M."/>
            <person name="Haque M.S."/>
            <person name="Islam M.S."/>
            <person name="Emdad E.M."/>
            <person name="Islam M.M."/>
            <person name="Ahmed B."/>
            <person name="Halim A."/>
            <person name="Hossen Q.M.M."/>
            <person name="Hossain M.Z."/>
            <person name="Ahmed R."/>
            <person name="Khan M.M."/>
            <person name="Islam R."/>
            <person name="Rashid M.M."/>
            <person name="Khan S.A."/>
            <person name="Rahman M.S."/>
            <person name="Alam M."/>
            <person name="Yahiya A.S."/>
            <person name="Khan M.S."/>
            <person name="Azam M.S."/>
            <person name="Haque T."/>
            <person name="Lashkar M.Z.H."/>
            <person name="Akhand A.I."/>
            <person name="Morshed G."/>
            <person name="Roy S."/>
            <person name="Uddin K.S."/>
            <person name="Rabeya T."/>
            <person name="Hossain A.S."/>
            <person name="Chowdhury A."/>
            <person name="Snigdha A.R."/>
            <person name="Mortoza M.S."/>
            <person name="Matin S.A."/>
            <person name="Hoque S.M.E."/>
            <person name="Islam M.K."/>
            <person name="Roy D.K."/>
            <person name="Haider R."/>
            <person name="Moosa M.M."/>
            <person name="Elias S.M."/>
            <person name="Hasan A.M."/>
            <person name="Jahan S."/>
            <person name="Shafiuddin M."/>
            <person name="Mahmood N."/>
            <person name="Shommy N.S."/>
        </authorList>
    </citation>
    <scope>NUCLEOTIDE SEQUENCE [LARGE SCALE GENOMIC DNA]</scope>
    <source>
        <strain evidence="4">cv. O-4</strain>
    </source>
</reference>
<protein>
    <submittedName>
        <fullName evidence="3">UDP-glucuronosyl/UDP-glucosyltransferase</fullName>
    </submittedName>
</protein>